<keyword evidence="1" id="KW-0732">Signal</keyword>
<gene>
    <name evidence="2" type="ORF">PHJA_002204100</name>
</gene>
<dbReference type="OrthoDB" id="910618at2759"/>
<sequence>MKSSTMIFVLSLAVLLTSFTPSLGRKYCPATPIPRQSACGSTGQDECYSIVLQYPASAMPTNIRCVDVGKNRSECTFFVVCS</sequence>
<proteinExistence type="predicted"/>
<dbReference type="EMBL" id="BMAC01000636">
    <property type="protein sequence ID" value="GFQ00602.1"/>
    <property type="molecule type" value="Genomic_DNA"/>
</dbReference>
<evidence type="ECO:0000313" key="2">
    <source>
        <dbReference type="EMBL" id="GFQ00602.1"/>
    </source>
</evidence>
<feature type="signal peptide" evidence="1">
    <location>
        <begin position="1"/>
        <end position="24"/>
    </location>
</feature>
<organism evidence="2 3">
    <name type="scientific">Phtheirospermum japonicum</name>
    <dbReference type="NCBI Taxonomy" id="374723"/>
    <lineage>
        <taxon>Eukaryota</taxon>
        <taxon>Viridiplantae</taxon>
        <taxon>Streptophyta</taxon>
        <taxon>Embryophyta</taxon>
        <taxon>Tracheophyta</taxon>
        <taxon>Spermatophyta</taxon>
        <taxon>Magnoliopsida</taxon>
        <taxon>eudicotyledons</taxon>
        <taxon>Gunneridae</taxon>
        <taxon>Pentapetalae</taxon>
        <taxon>asterids</taxon>
        <taxon>lamiids</taxon>
        <taxon>Lamiales</taxon>
        <taxon>Orobanchaceae</taxon>
        <taxon>Orobanchaceae incertae sedis</taxon>
        <taxon>Phtheirospermum</taxon>
    </lineage>
</organism>
<keyword evidence="3" id="KW-1185">Reference proteome</keyword>
<name>A0A830D2K2_9LAMI</name>
<reference evidence="2" key="1">
    <citation type="submission" date="2020-07" db="EMBL/GenBank/DDBJ databases">
        <title>Ethylene signaling mediates host invasion by parasitic plants.</title>
        <authorList>
            <person name="Yoshida S."/>
        </authorList>
    </citation>
    <scope>NUCLEOTIDE SEQUENCE</scope>
    <source>
        <strain evidence="2">Okayama</strain>
    </source>
</reference>
<protein>
    <submittedName>
        <fullName evidence="2">Uncharacterized protein</fullName>
    </submittedName>
</protein>
<dbReference type="Proteomes" id="UP000653305">
    <property type="component" value="Unassembled WGS sequence"/>
</dbReference>
<comment type="caution">
    <text evidence="2">The sequence shown here is derived from an EMBL/GenBank/DDBJ whole genome shotgun (WGS) entry which is preliminary data.</text>
</comment>
<evidence type="ECO:0000256" key="1">
    <source>
        <dbReference type="SAM" id="SignalP"/>
    </source>
</evidence>
<evidence type="ECO:0000313" key="3">
    <source>
        <dbReference type="Proteomes" id="UP000653305"/>
    </source>
</evidence>
<feature type="chain" id="PRO_5032791278" evidence="1">
    <location>
        <begin position="25"/>
        <end position="82"/>
    </location>
</feature>
<dbReference type="AlphaFoldDB" id="A0A830D2K2"/>
<accession>A0A830D2K2</accession>